<protein>
    <submittedName>
        <fullName evidence="1">IS30 family transposase</fullName>
    </submittedName>
</protein>
<dbReference type="AlphaFoldDB" id="A0A841C2V4"/>
<reference evidence="1 2" key="1">
    <citation type="submission" date="2020-08" db="EMBL/GenBank/DDBJ databases">
        <title>Genomic Encyclopedia of Type Strains, Phase IV (KMG-IV): sequencing the most valuable type-strain genomes for metagenomic binning, comparative biology and taxonomic classification.</title>
        <authorList>
            <person name="Goeker M."/>
        </authorList>
    </citation>
    <scope>NUCLEOTIDE SEQUENCE [LARGE SCALE GENOMIC DNA]</scope>
    <source>
        <strain evidence="1 2">DSM 14925</strain>
    </source>
</reference>
<name>A0A841C2V4_9LACT</name>
<dbReference type="EMBL" id="JACHHV010000001">
    <property type="protein sequence ID" value="MBB5887153.1"/>
    <property type="molecule type" value="Genomic_DNA"/>
</dbReference>
<gene>
    <name evidence="1" type="ORF">HNQ37_000021</name>
</gene>
<keyword evidence="2" id="KW-1185">Reference proteome</keyword>
<organism evidence="1 2">
    <name type="scientific">Lactovum miscens</name>
    <dbReference type="NCBI Taxonomy" id="190387"/>
    <lineage>
        <taxon>Bacteria</taxon>
        <taxon>Bacillati</taxon>
        <taxon>Bacillota</taxon>
        <taxon>Bacilli</taxon>
        <taxon>Lactobacillales</taxon>
        <taxon>Streptococcaceae</taxon>
        <taxon>Lactovum</taxon>
    </lineage>
</organism>
<proteinExistence type="predicted"/>
<dbReference type="Proteomes" id="UP000562464">
    <property type="component" value="Unassembled WGS sequence"/>
</dbReference>
<sequence>MDNGREFVSLHETVACPVYYCHAYASFECGSNKNHNRMI</sequence>
<evidence type="ECO:0000313" key="1">
    <source>
        <dbReference type="EMBL" id="MBB5887153.1"/>
    </source>
</evidence>
<comment type="caution">
    <text evidence="1">The sequence shown here is derived from an EMBL/GenBank/DDBJ whole genome shotgun (WGS) entry which is preliminary data.</text>
</comment>
<accession>A0A841C2V4</accession>
<evidence type="ECO:0000313" key="2">
    <source>
        <dbReference type="Proteomes" id="UP000562464"/>
    </source>
</evidence>